<feature type="compositionally biased region" description="Basic and acidic residues" evidence="1">
    <location>
        <begin position="237"/>
        <end position="247"/>
    </location>
</feature>
<accession>A0A6A8GK64</accession>
<dbReference type="Pfam" id="PF00753">
    <property type="entry name" value="Lactamase_B"/>
    <property type="match status" value="1"/>
</dbReference>
<organism evidence="3 4">
    <name type="scientific">Haloferax litoreum</name>
    <dbReference type="NCBI Taxonomy" id="2666140"/>
    <lineage>
        <taxon>Archaea</taxon>
        <taxon>Methanobacteriati</taxon>
        <taxon>Methanobacteriota</taxon>
        <taxon>Stenosarchaea group</taxon>
        <taxon>Halobacteria</taxon>
        <taxon>Halobacteriales</taxon>
        <taxon>Haloferacaceae</taxon>
        <taxon>Haloferax</taxon>
    </lineage>
</organism>
<sequence>MVAPYYTEVVPGVYEITWQDRDEGPPFIRGDRRRSYLFDLPDDVPTLVDTCVPTRARHLIDGIESTGVDPQRLIITHRHLDHAGAFDTVVDRFDVETWVPEQEPLVDADRLNVTTPADNLYGHEDRIGRFVAVHVGGHSPGSSALVDEKAGIAACGDVVSGSDRRGLPAGYLVHPPQSTNMYVSPADVVDAEENLVRLLDYDFEIALVHHGSNVFENASQKLERYVSFEPNYASDEPSLHRPSREGLPEGVLDDAF</sequence>
<dbReference type="PANTHER" id="PTHR42951:SF4">
    <property type="entry name" value="ACYL-COENZYME A THIOESTERASE MBLAC2"/>
    <property type="match status" value="1"/>
</dbReference>
<keyword evidence="4" id="KW-1185">Reference proteome</keyword>
<dbReference type="SMART" id="SM00849">
    <property type="entry name" value="Lactamase_B"/>
    <property type="match status" value="1"/>
</dbReference>
<evidence type="ECO:0000259" key="2">
    <source>
        <dbReference type="SMART" id="SM00849"/>
    </source>
</evidence>
<dbReference type="Proteomes" id="UP000439022">
    <property type="component" value="Unassembled WGS sequence"/>
</dbReference>
<comment type="caution">
    <text evidence="3">The sequence shown here is derived from an EMBL/GenBank/DDBJ whole genome shotgun (WGS) entry which is preliminary data.</text>
</comment>
<feature type="domain" description="Metallo-beta-lactamase" evidence="2">
    <location>
        <begin position="32"/>
        <end position="210"/>
    </location>
</feature>
<protein>
    <submittedName>
        <fullName evidence="3">MBL fold metallo-hydrolase</fullName>
    </submittedName>
</protein>
<dbReference type="Gene3D" id="3.60.15.10">
    <property type="entry name" value="Ribonuclease Z/Hydroxyacylglutathione hydrolase-like"/>
    <property type="match status" value="1"/>
</dbReference>
<dbReference type="AlphaFoldDB" id="A0A6A8GK64"/>
<dbReference type="PANTHER" id="PTHR42951">
    <property type="entry name" value="METALLO-BETA-LACTAMASE DOMAIN-CONTAINING"/>
    <property type="match status" value="1"/>
</dbReference>
<dbReference type="InterPro" id="IPR050855">
    <property type="entry name" value="NDM-1-like"/>
</dbReference>
<keyword evidence="3" id="KW-0378">Hydrolase</keyword>
<dbReference type="InterPro" id="IPR001279">
    <property type="entry name" value="Metallo-B-lactamas"/>
</dbReference>
<proteinExistence type="predicted"/>
<dbReference type="GO" id="GO:0016787">
    <property type="term" value="F:hydrolase activity"/>
    <property type="evidence" value="ECO:0007669"/>
    <property type="project" value="UniProtKB-KW"/>
</dbReference>
<dbReference type="EMBL" id="WKJO01000002">
    <property type="protein sequence ID" value="MRX23396.1"/>
    <property type="molecule type" value="Genomic_DNA"/>
</dbReference>
<evidence type="ECO:0000256" key="1">
    <source>
        <dbReference type="SAM" id="MobiDB-lite"/>
    </source>
</evidence>
<dbReference type="RefSeq" id="WP_151164187.1">
    <property type="nucleotide sequence ID" value="NZ_WKJO01000002.1"/>
</dbReference>
<reference evidence="3 4" key="1">
    <citation type="submission" date="2019-11" db="EMBL/GenBank/DDBJ databases">
        <title>Whole genome sequence of Haloferax sp. MBLA0076.</title>
        <authorList>
            <person name="Seo M.-J."/>
            <person name="Cho E.-S."/>
        </authorList>
    </citation>
    <scope>NUCLEOTIDE SEQUENCE [LARGE SCALE GENOMIC DNA]</scope>
    <source>
        <strain evidence="3 4">MBLA0076</strain>
    </source>
</reference>
<dbReference type="SUPFAM" id="SSF56281">
    <property type="entry name" value="Metallo-hydrolase/oxidoreductase"/>
    <property type="match status" value="1"/>
</dbReference>
<evidence type="ECO:0000313" key="3">
    <source>
        <dbReference type="EMBL" id="MRX23396.1"/>
    </source>
</evidence>
<evidence type="ECO:0000313" key="4">
    <source>
        <dbReference type="Proteomes" id="UP000439022"/>
    </source>
</evidence>
<gene>
    <name evidence="3" type="ORF">GJR96_15700</name>
</gene>
<name>A0A6A8GK64_9EURY</name>
<dbReference type="InterPro" id="IPR036866">
    <property type="entry name" value="RibonucZ/Hydroxyglut_hydro"/>
</dbReference>
<feature type="region of interest" description="Disordered" evidence="1">
    <location>
        <begin position="232"/>
        <end position="256"/>
    </location>
</feature>